<evidence type="ECO:0000256" key="9">
    <source>
        <dbReference type="ARBA" id="ARBA00023065"/>
    </source>
</evidence>
<dbReference type="GeneID" id="61303249"/>
<dbReference type="EMBL" id="FNZM01000020">
    <property type="protein sequence ID" value="SEK11564.1"/>
    <property type="molecule type" value="Genomic_DNA"/>
</dbReference>
<evidence type="ECO:0000256" key="6">
    <source>
        <dbReference type="ARBA" id="ARBA00022692"/>
    </source>
</evidence>
<keyword evidence="9" id="KW-0406">Ion transport</keyword>
<evidence type="ECO:0000256" key="11">
    <source>
        <dbReference type="ARBA" id="ARBA00023136"/>
    </source>
</evidence>
<organism evidence="17 18">
    <name type="scientific">Paraburkholderia tropica</name>
    <dbReference type="NCBI Taxonomy" id="92647"/>
    <lineage>
        <taxon>Bacteria</taxon>
        <taxon>Pseudomonadati</taxon>
        <taxon>Pseudomonadota</taxon>
        <taxon>Betaproteobacteria</taxon>
        <taxon>Burkholderiales</taxon>
        <taxon>Burkholderiaceae</taxon>
        <taxon>Paraburkholderia</taxon>
    </lineage>
</organism>
<evidence type="ECO:0000313" key="18">
    <source>
        <dbReference type="Proteomes" id="UP000183529"/>
    </source>
</evidence>
<feature type="domain" description="SLBB" evidence="16">
    <location>
        <begin position="100"/>
        <end position="178"/>
    </location>
</feature>
<dbReference type="AlphaFoldDB" id="A0AAQ1GLU9"/>
<keyword evidence="5" id="KW-0762">Sugar transport</keyword>
<evidence type="ECO:0000256" key="10">
    <source>
        <dbReference type="ARBA" id="ARBA00023114"/>
    </source>
</evidence>
<comment type="caution">
    <text evidence="17">The sequence shown here is derived from an EMBL/GenBank/DDBJ whole genome shotgun (WGS) entry which is preliminary data.</text>
</comment>
<accession>A0AAQ1GLU9</accession>
<comment type="similarity">
    <text evidence="2">Belongs to the BexD/CtrA/VexA family.</text>
</comment>
<evidence type="ECO:0000256" key="1">
    <source>
        <dbReference type="ARBA" id="ARBA00004571"/>
    </source>
</evidence>
<dbReference type="GO" id="GO:0006811">
    <property type="term" value="P:monoatomic ion transport"/>
    <property type="evidence" value="ECO:0007669"/>
    <property type="project" value="UniProtKB-KW"/>
</dbReference>
<dbReference type="InterPro" id="IPR054765">
    <property type="entry name" value="SLBB_dom"/>
</dbReference>
<comment type="subcellular location">
    <subcellularLocation>
        <location evidence="1">Cell outer membrane</location>
        <topology evidence="1">Multi-pass membrane protein</topology>
    </subcellularLocation>
</comment>
<keyword evidence="10" id="KW-0626">Porin</keyword>
<evidence type="ECO:0000256" key="2">
    <source>
        <dbReference type="ARBA" id="ARBA00009450"/>
    </source>
</evidence>
<dbReference type="GO" id="GO:0015159">
    <property type="term" value="F:polysaccharide transmembrane transporter activity"/>
    <property type="evidence" value="ECO:0007669"/>
    <property type="project" value="InterPro"/>
</dbReference>
<dbReference type="GO" id="GO:0009279">
    <property type="term" value="C:cell outer membrane"/>
    <property type="evidence" value="ECO:0007669"/>
    <property type="project" value="UniProtKB-SubCell"/>
</dbReference>
<evidence type="ECO:0000256" key="13">
    <source>
        <dbReference type="ARBA" id="ARBA00023237"/>
    </source>
</evidence>
<evidence type="ECO:0000313" key="17">
    <source>
        <dbReference type="EMBL" id="SEK11564.1"/>
    </source>
</evidence>
<sequence length="298" mass="31808">MESGPRAYTLGPGDVLQITVWDHPEFAAAAGPQTGAVARPSDAPAGFVVDQNGKLQFPYVGQMPVEGLRLDQVQLQLTRALSKLFQSPQVTVRVASYRSKQIYIEGEVRNPGTQQVNDVPMTLYEAVSRAGGFLDSADQSRVTLVRDGITESFNLADSRAQNSLGGGIILKSGDRVHIGARDDSAVFVMGEVNKPTTALPRRNGTLTLSEALAQAGSINNGTADAAQLYVIRGARESEPEVFHLDARSPVAMLLANQFPLRANDVVYVDGNGLVRFSRVLNLLLPVINASVAAAVVAK</sequence>
<evidence type="ECO:0000256" key="7">
    <source>
        <dbReference type="ARBA" id="ARBA00022729"/>
    </source>
</evidence>
<evidence type="ECO:0000256" key="12">
    <source>
        <dbReference type="ARBA" id="ARBA00023139"/>
    </source>
</evidence>
<keyword evidence="11" id="KW-0472">Membrane</keyword>
<name>A0AAQ1GLU9_9BURK</name>
<reference evidence="17 18" key="1">
    <citation type="submission" date="2016-10" db="EMBL/GenBank/DDBJ databases">
        <authorList>
            <person name="Varghese N."/>
            <person name="Submissions S."/>
        </authorList>
    </citation>
    <scope>NUCLEOTIDE SEQUENCE [LARGE SCALE GENOMIC DNA]</scope>
    <source>
        <strain evidence="17 18">LMG 22274</strain>
    </source>
</reference>
<dbReference type="RefSeq" id="WP_390969101.1">
    <property type="nucleotide sequence ID" value="NZ_CADFGN010000003.1"/>
</dbReference>
<evidence type="ECO:0000256" key="4">
    <source>
        <dbReference type="ARBA" id="ARBA00022452"/>
    </source>
</evidence>
<dbReference type="Gene3D" id="3.30.1950.10">
    <property type="entry name" value="wza like domain"/>
    <property type="match status" value="1"/>
</dbReference>
<evidence type="ECO:0000256" key="5">
    <source>
        <dbReference type="ARBA" id="ARBA00022597"/>
    </source>
</evidence>
<protein>
    <submittedName>
        <fullName evidence="17">Polysaccharide export outer membrane protein</fullName>
    </submittedName>
</protein>
<gene>
    <name evidence="17" type="ORF">SAMN05216550_120121</name>
</gene>
<evidence type="ECO:0000256" key="3">
    <source>
        <dbReference type="ARBA" id="ARBA00022448"/>
    </source>
</evidence>
<keyword evidence="4" id="KW-1134">Transmembrane beta strand</keyword>
<dbReference type="InterPro" id="IPR003715">
    <property type="entry name" value="Poly_export_N"/>
</dbReference>
<keyword evidence="8" id="KW-0625">Polysaccharide transport</keyword>
<dbReference type="Gene3D" id="3.10.560.10">
    <property type="entry name" value="Outer membrane lipoprotein wza domain like"/>
    <property type="match status" value="2"/>
</dbReference>
<keyword evidence="14" id="KW-0449">Lipoprotein</keyword>
<feature type="domain" description="Polysaccharide export protein N-terminal" evidence="15">
    <location>
        <begin position="5"/>
        <end position="94"/>
    </location>
</feature>
<keyword evidence="13" id="KW-0998">Cell outer membrane</keyword>
<dbReference type="PANTHER" id="PTHR33619">
    <property type="entry name" value="POLYSACCHARIDE EXPORT PROTEIN GFCE-RELATED"/>
    <property type="match status" value="1"/>
</dbReference>
<evidence type="ECO:0000259" key="15">
    <source>
        <dbReference type="Pfam" id="PF02563"/>
    </source>
</evidence>
<dbReference type="Proteomes" id="UP000183529">
    <property type="component" value="Unassembled WGS sequence"/>
</dbReference>
<dbReference type="InterPro" id="IPR049712">
    <property type="entry name" value="Poly_export"/>
</dbReference>
<evidence type="ECO:0000256" key="14">
    <source>
        <dbReference type="ARBA" id="ARBA00023288"/>
    </source>
</evidence>
<keyword evidence="12" id="KW-0564">Palmitate</keyword>
<keyword evidence="7" id="KW-0732">Signal</keyword>
<dbReference type="GO" id="GO:0015288">
    <property type="term" value="F:porin activity"/>
    <property type="evidence" value="ECO:0007669"/>
    <property type="project" value="UniProtKB-KW"/>
</dbReference>
<keyword evidence="3" id="KW-0813">Transport</keyword>
<dbReference type="GO" id="GO:0046930">
    <property type="term" value="C:pore complex"/>
    <property type="evidence" value="ECO:0007669"/>
    <property type="project" value="UniProtKB-KW"/>
</dbReference>
<feature type="domain" description="SLBB" evidence="16">
    <location>
        <begin position="186"/>
        <end position="268"/>
    </location>
</feature>
<dbReference type="Pfam" id="PF22461">
    <property type="entry name" value="SLBB_2"/>
    <property type="match status" value="2"/>
</dbReference>
<proteinExistence type="inferred from homology"/>
<evidence type="ECO:0000259" key="16">
    <source>
        <dbReference type="Pfam" id="PF22461"/>
    </source>
</evidence>
<dbReference type="Pfam" id="PF02563">
    <property type="entry name" value="Poly_export"/>
    <property type="match status" value="1"/>
</dbReference>
<keyword evidence="6" id="KW-0812">Transmembrane</keyword>
<evidence type="ECO:0000256" key="8">
    <source>
        <dbReference type="ARBA" id="ARBA00023047"/>
    </source>
</evidence>
<dbReference type="PANTHER" id="PTHR33619:SF3">
    <property type="entry name" value="POLYSACCHARIDE EXPORT PROTEIN GFCE-RELATED"/>
    <property type="match status" value="1"/>
</dbReference>